<dbReference type="InterPro" id="IPR000571">
    <property type="entry name" value="Znf_CCCH"/>
</dbReference>
<evidence type="ECO:0000256" key="1">
    <source>
        <dbReference type="PROSITE-ProRule" id="PRU00723"/>
    </source>
</evidence>
<dbReference type="CTD" id="23144"/>
<feature type="zinc finger region" description="C3H1-type" evidence="1">
    <location>
        <begin position="288"/>
        <end position="314"/>
    </location>
</feature>
<feature type="domain" description="C3H1-type" evidence="2">
    <location>
        <begin position="232"/>
        <end position="262"/>
    </location>
</feature>
<protein>
    <submittedName>
        <fullName evidence="4">Zinc finger CCCH domain-containing protein 3</fullName>
    </submittedName>
</protein>
<dbReference type="Gene3D" id="4.10.1000.10">
    <property type="entry name" value="Zinc finger, CCCH-type"/>
    <property type="match status" value="1"/>
</dbReference>
<dbReference type="Proteomes" id="UP000829999">
    <property type="component" value="Chromosome 4"/>
</dbReference>
<dbReference type="GeneID" id="118272751"/>
<reference evidence="4" key="1">
    <citation type="submission" date="2025-08" db="UniProtKB">
        <authorList>
            <consortium name="RefSeq"/>
        </authorList>
    </citation>
    <scope>IDENTIFICATION</scope>
    <source>
        <tissue evidence="4">Whole larval tissue</tissue>
    </source>
</reference>
<dbReference type="GO" id="GO:0005634">
    <property type="term" value="C:nucleus"/>
    <property type="evidence" value="ECO:0007669"/>
    <property type="project" value="TreeGrafter"/>
</dbReference>
<feature type="domain" description="C3H1-type" evidence="2">
    <location>
        <begin position="315"/>
        <end position="342"/>
    </location>
</feature>
<dbReference type="SMART" id="SM00356">
    <property type="entry name" value="ZnF_C3H1"/>
    <property type="match status" value="4"/>
</dbReference>
<keyword evidence="1" id="KW-0862">Zinc</keyword>
<organism evidence="3 4">
    <name type="scientific">Spodoptera frugiperda</name>
    <name type="common">Fall armyworm</name>
    <dbReference type="NCBI Taxonomy" id="7108"/>
    <lineage>
        <taxon>Eukaryota</taxon>
        <taxon>Metazoa</taxon>
        <taxon>Ecdysozoa</taxon>
        <taxon>Arthropoda</taxon>
        <taxon>Hexapoda</taxon>
        <taxon>Insecta</taxon>
        <taxon>Pterygota</taxon>
        <taxon>Neoptera</taxon>
        <taxon>Endopterygota</taxon>
        <taxon>Lepidoptera</taxon>
        <taxon>Glossata</taxon>
        <taxon>Ditrysia</taxon>
        <taxon>Noctuoidea</taxon>
        <taxon>Noctuidae</taxon>
        <taxon>Amphipyrinae</taxon>
        <taxon>Spodoptera</taxon>
    </lineage>
</organism>
<dbReference type="PANTHER" id="PTHR46156:SF1">
    <property type="entry name" value="ZINC FINGER CCCH DOMAIN-CONTAINING PROTEIN 3"/>
    <property type="match status" value="1"/>
</dbReference>
<evidence type="ECO:0000313" key="4">
    <source>
        <dbReference type="RefSeq" id="XP_035445298.2"/>
    </source>
</evidence>
<sequence length="441" mass="51051">MNNQDNSKNKVYINPNFNRSHPNYGSTNGSMHVNPKFSYFVPSVPCNIQNKNKIYINPNFIKYKSVDSNTYYQSSFNIDKVQPHIQDSYTTYQQQVADKTTKVFEAPVTQSRYSLVRQNLANKSCIEPKIEKPKITFKVNKYKTVSLKDVKKNLDKDKSACYRTSVSNFEANFQMPRSSGTKNVFKIVNYSNISSSKLEKSIIHTDIQKKIYNKSNHVVPSRVKRVIKGNLKKNNIPCPLFRKFGKCLRNARGSCEFLHDKKHVSICRKFIKGICHDKDCLLSHDLTSKKMPTCYFYLQGTCTKTECPYLHVKLNEKAKICSDFVKGYCEKGSTCLQRHVHLPLERNNKTISNLRKKKCTKIKNDRNSSSKLEQNKNNIVPNVDEKTKYINRSKVIQEKGESYSEHRYYEENKGNNDSNETCEIIKPTRCKLGTLPSFIQL</sequence>
<feature type="zinc finger region" description="C3H1-type" evidence="1">
    <location>
        <begin position="315"/>
        <end position="342"/>
    </location>
</feature>
<feature type="domain" description="C3H1-type" evidence="2">
    <location>
        <begin position="288"/>
        <end position="314"/>
    </location>
</feature>
<evidence type="ECO:0000313" key="3">
    <source>
        <dbReference type="Proteomes" id="UP000829999"/>
    </source>
</evidence>
<evidence type="ECO:0000259" key="2">
    <source>
        <dbReference type="PROSITE" id="PS50103"/>
    </source>
</evidence>
<proteinExistence type="predicted"/>
<dbReference type="AlphaFoldDB" id="A0A9R0D994"/>
<accession>A0A9R0D994</accession>
<feature type="zinc finger region" description="C3H1-type" evidence="1">
    <location>
        <begin position="232"/>
        <end position="262"/>
    </location>
</feature>
<dbReference type="PROSITE" id="PS50103">
    <property type="entry name" value="ZF_C3H1"/>
    <property type="match status" value="3"/>
</dbReference>
<dbReference type="RefSeq" id="XP_035445298.2">
    <property type="nucleotide sequence ID" value="XM_035589405.2"/>
</dbReference>
<keyword evidence="1" id="KW-0863">Zinc-finger</keyword>
<keyword evidence="1" id="KW-0479">Metal-binding</keyword>
<dbReference type="OrthoDB" id="3247158at2759"/>
<dbReference type="GO" id="GO:0008270">
    <property type="term" value="F:zinc ion binding"/>
    <property type="evidence" value="ECO:0007669"/>
    <property type="project" value="UniProtKB-KW"/>
</dbReference>
<dbReference type="PANTHER" id="PTHR46156">
    <property type="entry name" value="CCCH ZINGC FINGER"/>
    <property type="match status" value="1"/>
</dbReference>
<keyword evidence="3" id="KW-1185">Reference proteome</keyword>
<gene>
    <name evidence="4" type="primary">LOC118272751</name>
</gene>
<name>A0A9R0D994_SPOFR</name>